<keyword evidence="4" id="KW-1185">Reference proteome</keyword>
<dbReference type="RefSeq" id="WP_106154308.1">
    <property type="nucleotide sequence ID" value="NZ_PVTS01000018.1"/>
</dbReference>
<sequence length="119" mass="13256">MNSVEIVVPVAFFGMIFGIVVLVTYYRNKRMERMALISSGRDASIFKEEDDKAKLSSLKYGIFLVGLAIGFIVGDLMALAGSVTEWIAYISMIFLFGGVSLLVFYLIARKILKRGEQTD</sequence>
<organism evidence="3 4">
    <name type="scientific">Marinilabilia salmonicolor</name>
    <dbReference type="NCBI Taxonomy" id="989"/>
    <lineage>
        <taxon>Bacteria</taxon>
        <taxon>Pseudomonadati</taxon>
        <taxon>Bacteroidota</taxon>
        <taxon>Bacteroidia</taxon>
        <taxon>Marinilabiliales</taxon>
        <taxon>Marinilabiliaceae</taxon>
        <taxon>Marinilabilia</taxon>
    </lineage>
</organism>
<dbReference type="Proteomes" id="UP000252733">
    <property type="component" value="Unassembled WGS sequence"/>
</dbReference>
<dbReference type="EMBL" id="QPIZ01000032">
    <property type="protein sequence ID" value="RCW29054.1"/>
    <property type="molecule type" value="Genomic_DNA"/>
</dbReference>
<gene>
    <name evidence="3" type="ORF">DFO77_13235</name>
</gene>
<dbReference type="OrthoDB" id="679295at2"/>
<comment type="caution">
    <text evidence="3">The sequence shown here is derived from an EMBL/GenBank/DDBJ whole genome shotgun (WGS) entry which is preliminary data.</text>
</comment>
<evidence type="ECO:0000259" key="2">
    <source>
        <dbReference type="Pfam" id="PF19762"/>
    </source>
</evidence>
<dbReference type="InterPro" id="IPR046216">
    <property type="entry name" value="DUF6249"/>
</dbReference>
<proteinExistence type="predicted"/>
<evidence type="ECO:0000313" key="3">
    <source>
        <dbReference type="EMBL" id="RCW29054.1"/>
    </source>
</evidence>
<reference evidence="3 4" key="1">
    <citation type="submission" date="2018-07" db="EMBL/GenBank/DDBJ databases">
        <title>Freshwater and sediment microbial communities from various areas in North America, analyzing microbe dynamics in response to fracking.</title>
        <authorList>
            <person name="Lamendella R."/>
        </authorList>
    </citation>
    <scope>NUCLEOTIDE SEQUENCE [LARGE SCALE GENOMIC DNA]</scope>
    <source>
        <strain evidence="3 4">160A</strain>
    </source>
</reference>
<feature type="transmembrane region" description="Helical" evidence="1">
    <location>
        <begin position="86"/>
        <end position="108"/>
    </location>
</feature>
<dbReference type="Pfam" id="PF19762">
    <property type="entry name" value="DUF6249"/>
    <property type="match status" value="1"/>
</dbReference>
<evidence type="ECO:0000313" key="4">
    <source>
        <dbReference type="Proteomes" id="UP000252733"/>
    </source>
</evidence>
<keyword evidence="1" id="KW-0472">Membrane</keyword>
<name>A0A2T0XAI0_9BACT</name>
<evidence type="ECO:0000256" key="1">
    <source>
        <dbReference type="SAM" id="Phobius"/>
    </source>
</evidence>
<keyword evidence="1" id="KW-1133">Transmembrane helix</keyword>
<feature type="transmembrane region" description="Helical" evidence="1">
    <location>
        <begin position="60"/>
        <end position="80"/>
    </location>
</feature>
<feature type="domain" description="DUF6249" evidence="2">
    <location>
        <begin position="6"/>
        <end position="108"/>
    </location>
</feature>
<dbReference type="STRING" id="1168289.GCA_000259075_03654"/>
<dbReference type="AlphaFoldDB" id="A0A2T0XAI0"/>
<keyword evidence="1" id="KW-0812">Transmembrane</keyword>
<protein>
    <recommendedName>
        <fullName evidence="2">DUF6249 domain-containing protein</fullName>
    </recommendedName>
</protein>
<accession>A0A2T0XAI0</accession>
<feature type="transmembrane region" description="Helical" evidence="1">
    <location>
        <begin position="6"/>
        <end position="26"/>
    </location>
</feature>